<reference evidence="1 2" key="1">
    <citation type="journal article" date="2007" name="Nat. Biotechnol.">
        <title>Complete genome sequence of the myxobacterium Sorangium cellulosum.</title>
        <authorList>
            <person name="Schneiker S."/>
            <person name="Perlova O."/>
            <person name="Kaiser O."/>
            <person name="Gerth K."/>
            <person name="Alici A."/>
            <person name="Altmeyer M.O."/>
            <person name="Bartels D."/>
            <person name="Bekel T."/>
            <person name="Beyer S."/>
            <person name="Bode E."/>
            <person name="Bode H.B."/>
            <person name="Bolten C.J."/>
            <person name="Choudhuri J.V."/>
            <person name="Doss S."/>
            <person name="Elnakady Y.A."/>
            <person name="Frank B."/>
            <person name="Gaigalat L."/>
            <person name="Goesmann A."/>
            <person name="Groeger C."/>
            <person name="Gross F."/>
            <person name="Jelsbak L."/>
            <person name="Jelsbak L."/>
            <person name="Kalinowski J."/>
            <person name="Kegler C."/>
            <person name="Knauber T."/>
            <person name="Konietzny S."/>
            <person name="Kopp M."/>
            <person name="Krause L."/>
            <person name="Krug D."/>
            <person name="Linke B."/>
            <person name="Mahmud T."/>
            <person name="Martinez-Arias R."/>
            <person name="McHardy A.C."/>
            <person name="Merai M."/>
            <person name="Meyer F."/>
            <person name="Mormann S."/>
            <person name="Munoz-Dorado J."/>
            <person name="Perez J."/>
            <person name="Pradella S."/>
            <person name="Rachid S."/>
            <person name="Raddatz G."/>
            <person name="Rosenau F."/>
            <person name="Rueckert C."/>
            <person name="Sasse F."/>
            <person name="Scharfe M."/>
            <person name="Schuster S.C."/>
            <person name="Suen G."/>
            <person name="Treuner-Lange A."/>
            <person name="Velicer G.J."/>
            <person name="Vorholter F.-J."/>
            <person name="Weissman K.J."/>
            <person name="Welch R.D."/>
            <person name="Wenzel S.C."/>
            <person name="Whitworth D.E."/>
            <person name="Wilhelm S."/>
            <person name="Wittmann C."/>
            <person name="Bloecker H."/>
            <person name="Puehler A."/>
            <person name="Mueller R."/>
        </authorList>
    </citation>
    <scope>NUCLEOTIDE SEQUENCE [LARGE SCALE GENOMIC DNA]</scope>
    <source>
        <strain evidence="2">So ce56</strain>
    </source>
</reference>
<name>A9FXJ3_SORC5</name>
<dbReference type="STRING" id="448385.sce5357"/>
<dbReference type="Gene3D" id="2.120.10.80">
    <property type="entry name" value="Kelch-type beta propeller"/>
    <property type="match status" value="1"/>
</dbReference>
<dbReference type="BioCyc" id="SCEL448385:SCE_RS27490-MONOMER"/>
<dbReference type="eggNOG" id="COG3055">
    <property type="taxonomic scope" value="Bacteria"/>
</dbReference>
<dbReference type="Proteomes" id="UP000002139">
    <property type="component" value="Chromosome"/>
</dbReference>
<proteinExistence type="predicted"/>
<dbReference type="PANTHER" id="PTHR46375">
    <property type="entry name" value="KELCH REPEAT AND BTB DOMAIN-CONTAINING PROTEIN 13-RELATED"/>
    <property type="match status" value="1"/>
</dbReference>
<accession>A9FXJ3</accession>
<dbReference type="KEGG" id="scl:sce5357"/>
<evidence type="ECO:0000313" key="1">
    <source>
        <dbReference type="EMBL" id="CAN95520.1"/>
    </source>
</evidence>
<dbReference type="InterPro" id="IPR015915">
    <property type="entry name" value="Kelch-typ_b-propeller"/>
</dbReference>
<dbReference type="InterPro" id="IPR052392">
    <property type="entry name" value="Kelch-BTB_domain-containing"/>
</dbReference>
<dbReference type="AlphaFoldDB" id="A9FXJ3"/>
<dbReference type="Pfam" id="PF01344">
    <property type="entry name" value="Kelch_1"/>
    <property type="match status" value="3"/>
</dbReference>
<gene>
    <name evidence="1" type="ordered locus">sce5357</name>
</gene>
<evidence type="ECO:0008006" key="3">
    <source>
        <dbReference type="Google" id="ProtNLM"/>
    </source>
</evidence>
<dbReference type="EMBL" id="AM746676">
    <property type="protein sequence ID" value="CAN95520.1"/>
    <property type="molecule type" value="Genomic_DNA"/>
</dbReference>
<organism evidence="1 2">
    <name type="scientific">Sorangium cellulosum (strain So ce56)</name>
    <name type="common">Polyangium cellulosum (strain So ce56)</name>
    <dbReference type="NCBI Taxonomy" id="448385"/>
    <lineage>
        <taxon>Bacteria</taxon>
        <taxon>Pseudomonadati</taxon>
        <taxon>Myxococcota</taxon>
        <taxon>Polyangia</taxon>
        <taxon>Polyangiales</taxon>
        <taxon>Polyangiaceae</taxon>
        <taxon>Sorangium</taxon>
    </lineage>
</organism>
<dbReference type="InterPro" id="IPR006652">
    <property type="entry name" value="Kelch_1"/>
</dbReference>
<protein>
    <recommendedName>
        <fullName evidence="3">Galactose oxidase</fullName>
    </recommendedName>
</protein>
<dbReference type="HOGENOM" id="CLU_004253_10_0_7"/>
<dbReference type="OrthoDB" id="232651at2"/>
<dbReference type="SMART" id="SM00612">
    <property type="entry name" value="Kelch"/>
    <property type="match status" value="3"/>
</dbReference>
<sequence length="269" mass="28743">MAAHPSLWRLRRPARMRCGERRRQEVQNLEHLESIALVAHGGFIYRIGGLRVDSAIDEPEVLTSVATVQRYDPREGTWQAMPDLPEGRSGHGAVVVGDRLYVVGGWTLGGPGELLTRGVVLDLSTPDAAWVPLPEAPFALRSLGVARRGDSIYALGGVGEGMAFSGEVYRFDTKTEAWSPGPALPSEIPIAGFGATACNDEQDLYVNIADGLFRLNAAGDGWEPAGALEFTRYFSPLICPGGGEVIVLGGRSAADNELTSSVESVDVAR</sequence>
<evidence type="ECO:0000313" key="2">
    <source>
        <dbReference type="Proteomes" id="UP000002139"/>
    </source>
</evidence>
<keyword evidence="2" id="KW-1185">Reference proteome</keyword>
<dbReference type="PANTHER" id="PTHR46375:SF3">
    <property type="entry name" value="KELCH REPEAT AND BTB DOMAIN-CONTAINING PROTEIN 13"/>
    <property type="match status" value="1"/>
</dbReference>
<dbReference type="SUPFAM" id="SSF117281">
    <property type="entry name" value="Kelch motif"/>
    <property type="match status" value="1"/>
</dbReference>